<evidence type="ECO:0000313" key="2">
    <source>
        <dbReference type="Proteomes" id="UP001275049"/>
    </source>
</evidence>
<accession>A0ABU5G669</accession>
<protein>
    <submittedName>
        <fullName evidence="1">Uncharacterized protein</fullName>
    </submittedName>
</protein>
<dbReference type="EMBL" id="JAWNGA010000001">
    <property type="protein sequence ID" value="MDY5132145.1"/>
    <property type="molecule type" value="Genomic_DNA"/>
</dbReference>
<reference evidence="1 2" key="1">
    <citation type="submission" date="2023-10" db="EMBL/GenBank/DDBJ databases">
        <title>Whole Genome based description of the genera Actinobaculum and Actinotignum reveals a complex phylogenetic relationship within the species included in the genus Actinotignum.</title>
        <authorList>
            <person name="Jensen C.S."/>
            <person name="Dargis R."/>
            <person name="Kemp M."/>
            <person name="Christensen J.J."/>
        </authorList>
    </citation>
    <scope>NUCLEOTIDE SEQUENCE [LARGE SCALE GENOMIC DNA]</scope>
    <source>
        <strain evidence="1 2">SLA_B974</strain>
    </source>
</reference>
<proteinExistence type="predicted"/>
<keyword evidence="2" id="KW-1185">Reference proteome</keyword>
<dbReference type="Proteomes" id="UP001275049">
    <property type="component" value="Unassembled WGS sequence"/>
</dbReference>
<gene>
    <name evidence="1" type="ORF">R6G86_00075</name>
</gene>
<organism evidence="1 2">
    <name type="scientific">Actinotignum urinale</name>
    <dbReference type="NCBI Taxonomy" id="190146"/>
    <lineage>
        <taxon>Bacteria</taxon>
        <taxon>Bacillati</taxon>
        <taxon>Actinomycetota</taxon>
        <taxon>Actinomycetes</taxon>
        <taxon>Actinomycetales</taxon>
        <taxon>Actinomycetaceae</taxon>
        <taxon>Actinotignum</taxon>
    </lineage>
</organism>
<sequence length="44" mass="4559">MQARTVREAIGFLRPLKELAAGGVWISGGGVFATPTQGTALRAC</sequence>
<name>A0ABU5G669_9ACTO</name>
<comment type="caution">
    <text evidence="1">The sequence shown here is derived from an EMBL/GenBank/DDBJ whole genome shotgun (WGS) entry which is preliminary data.</text>
</comment>
<evidence type="ECO:0000313" key="1">
    <source>
        <dbReference type="EMBL" id="MDY5132145.1"/>
    </source>
</evidence>